<proteinExistence type="predicted"/>
<reference evidence="1" key="4">
    <citation type="submission" date="2025-09" db="UniProtKB">
        <authorList>
            <consortium name="Ensembl"/>
        </authorList>
    </citation>
    <scope>IDENTIFICATION</scope>
    <source>
        <strain evidence="1">C57BL/6J</strain>
    </source>
</reference>
<dbReference type="AlphaFoldDB" id="A0A1D5RMA7"/>
<evidence type="ECO:0000313" key="2">
    <source>
        <dbReference type="MGI" id="MGI:2142491"/>
    </source>
</evidence>
<reference evidence="1" key="3">
    <citation type="submission" date="2025-08" db="UniProtKB">
        <authorList>
            <consortium name="Ensembl"/>
        </authorList>
    </citation>
    <scope>IDENTIFICATION</scope>
    <source>
        <strain evidence="1">C57BL/6J</strain>
    </source>
</reference>
<name>A0A1D5RMA7_MOUSE</name>
<dbReference type="OrthoDB" id="3200163at2759"/>
<evidence type="ECO:0000313" key="3">
    <source>
        <dbReference type="Proteomes" id="UP000000589"/>
    </source>
</evidence>
<dbReference type="VEuPathDB" id="HostDB:ENSMUSG00000055730"/>
<dbReference type="Proteomes" id="UP000000589">
    <property type="component" value="Chromosome 8"/>
</dbReference>
<evidence type="ECO:0000313" key="1">
    <source>
        <dbReference type="Ensembl" id="ENSMUSP00000148699.2"/>
    </source>
</evidence>
<feature type="non-terminal residue" evidence="1">
    <location>
        <position position="1"/>
    </location>
</feature>
<dbReference type="MGI" id="MGI:2142491">
    <property type="gene designation" value="Ces2a"/>
</dbReference>
<accession>A0A1D5RMA7</accession>
<dbReference type="AGR" id="MGI:2142491"/>
<dbReference type="Ensembl" id="ENSMUST00000161824.2">
    <property type="protein sequence ID" value="ENSMUSP00000148699.2"/>
    <property type="gene ID" value="ENSMUSG00000055730.17"/>
</dbReference>
<sequence length="55" mass="6091">HSHVQQHRFRPEIQPCHWLDFLVGCVLLPVGSCFSSSMCMARTQPAPSGTPTGVR</sequence>
<dbReference type="GeneTree" id="ENSGT00940000153793"/>
<dbReference type="Bgee" id="ENSMUSG00000055730">
    <property type="expression patterns" value="Expressed in small intestine Peyer's patch and 35 other cell types or tissues"/>
</dbReference>
<reference evidence="1 3" key="2">
    <citation type="journal article" date="2011" name="PLoS Biol.">
        <title>Modernizing reference genome assemblies.</title>
        <authorList>
            <person name="Church D.M."/>
            <person name="Schneider V.A."/>
            <person name="Graves T."/>
            <person name="Auger K."/>
            <person name="Cunningham F."/>
            <person name="Bouk N."/>
            <person name="Chen H.C."/>
            <person name="Agarwala R."/>
            <person name="McLaren W.M."/>
            <person name="Ritchie G.R."/>
            <person name="Albracht D."/>
            <person name="Kremitzki M."/>
            <person name="Rock S."/>
            <person name="Kotkiewicz H."/>
            <person name="Kremitzki C."/>
            <person name="Wollam A."/>
            <person name="Trani L."/>
            <person name="Fulton L."/>
            <person name="Fulton R."/>
            <person name="Matthews L."/>
            <person name="Whitehead S."/>
            <person name="Chow W."/>
            <person name="Torrance J."/>
            <person name="Dunn M."/>
            <person name="Harden G."/>
            <person name="Threadgold G."/>
            <person name="Wood J."/>
            <person name="Collins J."/>
            <person name="Heath P."/>
            <person name="Griffiths G."/>
            <person name="Pelan S."/>
            <person name="Grafham D."/>
            <person name="Eichler E.E."/>
            <person name="Weinstock G."/>
            <person name="Mardis E.R."/>
            <person name="Wilson R.K."/>
            <person name="Howe K."/>
            <person name="Flicek P."/>
            <person name="Hubbard T."/>
        </authorList>
    </citation>
    <scope>NUCLEOTIDE SEQUENCE [LARGE SCALE GENOMIC DNA]</scope>
    <source>
        <strain evidence="1 3">C57BL/6J</strain>
    </source>
</reference>
<dbReference type="ExpressionAtlas" id="A0A1D5RMA7">
    <property type="expression patterns" value="baseline and differential"/>
</dbReference>
<reference evidence="1 3" key="1">
    <citation type="journal article" date="2009" name="PLoS Biol.">
        <title>Lineage-specific biology revealed by a finished genome assembly of the mouse.</title>
        <authorList>
            <consortium name="Mouse Genome Sequencing Consortium"/>
            <person name="Church D.M."/>
            <person name="Goodstadt L."/>
            <person name="Hillier L.W."/>
            <person name="Zody M.C."/>
            <person name="Goldstein S."/>
            <person name="She X."/>
            <person name="Bult C.J."/>
            <person name="Agarwala R."/>
            <person name="Cherry J.L."/>
            <person name="DiCuccio M."/>
            <person name="Hlavina W."/>
            <person name="Kapustin Y."/>
            <person name="Meric P."/>
            <person name="Maglott D."/>
            <person name="Birtle Z."/>
            <person name="Marques A.C."/>
            <person name="Graves T."/>
            <person name="Zhou S."/>
            <person name="Teague B."/>
            <person name="Potamousis K."/>
            <person name="Churas C."/>
            <person name="Place M."/>
            <person name="Herschleb J."/>
            <person name="Runnheim R."/>
            <person name="Forrest D."/>
            <person name="Amos-Landgraf J."/>
            <person name="Schwartz D.C."/>
            <person name="Cheng Z."/>
            <person name="Lindblad-Toh K."/>
            <person name="Eichler E.E."/>
            <person name="Ponting C.P."/>
        </authorList>
    </citation>
    <scope>NUCLEOTIDE SEQUENCE [LARGE SCALE GENOMIC DNA]</scope>
    <source>
        <strain evidence="1 3">C57BL/6J</strain>
    </source>
</reference>
<keyword evidence="3" id="KW-1185">Reference proteome</keyword>
<organism evidence="1 3">
    <name type="scientific">Mus musculus</name>
    <name type="common">Mouse</name>
    <dbReference type="NCBI Taxonomy" id="10090"/>
    <lineage>
        <taxon>Eukaryota</taxon>
        <taxon>Metazoa</taxon>
        <taxon>Chordata</taxon>
        <taxon>Craniata</taxon>
        <taxon>Vertebrata</taxon>
        <taxon>Euteleostomi</taxon>
        <taxon>Mammalia</taxon>
        <taxon>Eutheria</taxon>
        <taxon>Euarchontoglires</taxon>
        <taxon>Glires</taxon>
        <taxon>Rodentia</taxon>
        <taxon>Myomorpha</taxon>
        <taxon>Muroidea</taxon>
        <taxon>Muridae</taxon>
        <taxon>Murinae</taxon>
        <taxon>Mus</taxon>
        <taxon>Mus</taxon>
    </lineage>
</organism>
<protein>
    <submittedName>
        <fullName evidence="1">Carboxylesterase 2A</fullName>
    </submittedName>
</protein>
<gene>
    <name evidence="1 2" type="primary">Ces2a</name>
</gene>